<dbReference type="HOGENOM" id="CLU_949034_0_0_6"/>
<protein>
    <submittedName>
        <fullName evidence="1">Uncharacterized protein</fullName>
    </submittedName>
</protein>
<evidence type="ECO:0000313" key="1">
    <source>
        <dbReference type="EMBL" id="ABS77279.1"/>
    </source>
</evidence>
<name>A9KGM3_COXBN</name>
<dbReference type="AlphaFoldDB" id="A9KGM3"/>
<dbReference type="RefSeq" id="WP_011997247.1">
    <property type="nucleotide sequence ID" value="NC_009727.1"/>
</dbReference>
<evidence type="ECO:0000313" key="2">
    <source>
        <dbReference type="Proteomes" id="UP000008555"/>
    </source>
</evidence>
<dbReference type="KEGG" id="cbd:CBUD_1735"/>
<gene>
    <name evidence="1" type="ordered locus">CBUD_1735</name>
</gene>
<dbReference type="EMBL" id="CP000733">
    <property type="protein sequence ID" value="ABS77279.1"/>
    <property type="molecule type" value="Genomic_DNA"/>
</dbReference>
<dbReference type="Proteomes" id="UP000008555">
    <property type="component" value="Chromosome"/>
</dbReference>
<organism evidence="1 2">
    <name type="scientific">Coxiella burnetii (strain Dugway 5J108-111)</name>
    <dbReference type="NCBI Taxonomy" id="434922"/>
    <lineage>
        <taxon>Bacteria</taxon>
        <taxon>Pseudomonadati</taxon>
        <taxon>Pseudomonadota</taxon>
        <taxon>Gammaproteobacteria</taxon>
        <taxon>Legionellales</taxon>
        <taxon>Coxiellaceae</taxon>
        <taxon>Coxiella</taxon>
    </lineage>
</organism>
<accession>A9KGM3</accession>
<sequence length="310" mass="36277">MLTERQKEIISVLRSELQSNSSKELKKADSTYASELRHLLTQCLEASSYNWRPSYNWAGPLRVWGLPSNNIFFIEIEDSLEINDKSKAIIYLWFLLGGNCSSFAKARDFFETYANQLGPSSLLTWPLNEIQQLERFFEMGAFFSPEALTPLLLTAKETAVTAETIMGRLNALQKLRTDFQYQYSWDNDWLPLLLIPEKQFLRIQKWLQQNAHLMRMMNIVSLKDLGRTTLNADFIRSLTSLNEQQLQYLTPFLELVHTIKCNVGRGGGLGFREVFRKRFAKKDKLSYFIDLYKEFPDENVEFFFSRKRLL</sequence>
<proteinExistence type="predicted"/>
<reference evidence="1 2" key="1">
    <citation type="journal article" date="2009" name="Infect. Immun.">
        <title>Comparative genomics reveal extensive transposon-mediated genomic plasticity and diversity among potential effector proteins within the genus Coxiella.</title>
        <authorList>
            <person name="Beare P.A."/>
            <person name="Unsworth N."/>
            <person name="Andoh M."/>
            <person name="Voth D.E."/>
            <person name="Omsland A."/>
            <person name="Gilk S.D."/>
            <person name="Williams K.P."/>
            <person name="Sobral B.W."/>
            <person name="Kupko J.J.III."/>
            <person name="Porcella S.F."/>
            <person name="Samuel J.E."/>
            <person name="Heinzen R.A."/>
        </authorList>
    </citation>
    <scope>NUCLEOTIDE SEQUENCE [LARGE SCALE GENOMIC DNA]</scope>
    <source>
        <strain evidence="1 2">Dugway 5J108-111</strain>
    </source>
</reference>